<dbReference type="InterPro" id="IPR036439">
    <property type="entry name" value="Dockerin_dom_sf"/>
</dbReference>
<evidence type="ECO:0000256" key="1">
    <source>
        <dbReference type="SAM" id="SignalP"/>
    </source>
</evidence>
<dbReference type="EMBL" id="ATAX01000010">
    <property type="protein sequence ID" value="EWM54620.1"/>
    <property type="molecule type" value="Genomic_DNA"/>
</dbReference>
<gene>
    <name evidence="3" type="ORF">RF007C_03955</name>
</gene>
<reference evidence="3 4" key="1">
    <citation type="journal article" date="2014" name="PLoS ONE">
        <title>Rumen cellulosomics: divergent fiber-degrading strategies revealed by comparative genome-wide analysis of six ruminococcal strains.</title>
        <authorList>
            <person name="Dassa B."/>
            <person name="Borovok I."/>
            <person name="Ruimy-Israeli V."/>
            <person name="Lamed R."/>
            <person name="Flint H.J."/>
            <person name="Duncan S.H."/>
            <person name="Henrissat B."/>
            <person name="Coutinho P."/>
            <person name="Morrison M."/>
            <person name="Mosoni P."/>
            <person name="Yeoman C.J."/>
            <person name="White B.A."/>
            <person name="Bayer E.A."/>
        </authorList>
    </citation>
    <scope>NUCLEOTIDE SEQUENCE [LARGE SCALE GENOMIC DNA]</scope>
    <source>
        <strain evidence="3 4">007c</strain>
    </source>
</reference>
<dbReference type="Proteomes" id="UP000019365">
    <property type="component" value="Unassembled WGS sequence"/>
</dbReference>
<dbReference type="PATRIC" id="fig|1341157.4.peg.672"/>
<feature type="domain" description="Dockerin" evidence="2">
    <location>
        <begin position="318"/>
        <end position="391"/>
    </location>
</feature>
<dbReference type="RefSeq" id="WP_037297221.1">
    <property type="nucleotide sequence ID" value="NZ_ATAX01000010.1"/>
</dbReference>
<dbReference type="CDD" id="cd14255">
    <property type="entry name" value="Dockerin_III"/>
    <property type="match status" value="1"/>
</dbReference>
<proteinExistence type="predicted"/>
<feature type="chain" id="PRO_5004902043" description="Dockerin domain-containing protein" evidence="1">
    <location>
        <begin position="27"/>
        <end position="403"/>
    </location>
</feature>
<feature type="signal peptide" evidence="1">
    <location>
        <begin position="1"/>
        <end position="26"/>
    </location>
</feature>
<dbReference type="Pfam" id="PF00404">
    <property type="entry name" value="Dockerin_1"/>
    <property type="match status" value="1"/>
</dbReference>
<keyword evidence="4" id="KW-1185">Reference proteome</keyword>
<evidence type="ECO:0000313" key="4">
    <source>
        <dbReference type="Proteomes" id="UP000019365"/>
    </source>
</evidence>
<evidence type="ECO:0000313" key="3">
    <source>
        <dbReference type="EMBL" id="EWM54620.1"/>
    </source>
</evidence>
<dbReference type="OrthoDB" id="1817140at2"/>
<dbReference type="InterPro" id="IPR016134">
    <property type="entry name" value="Dockerin_dom"/>
</dbReference>
<dbReference type="InterPro" id="IPR002105">
    <property type="entry name" value="Dockerin_1_rpt"/>
</dbReference>
<dbReference type="GO" id="GO:0004553">
    <property type="term" value="F:hydrolase activity, hydrolyzing O-glycosyl compounds"/>
    <property type="evidence" value="ECO:0007669"/>
    <property type="project" value="InterPro"/>
</dbReference>
<organism evidence="3 4">
    <name type="scientific">Ruminococcus flavefaciens 007c</name>
    <dbReference type="NCBI Taxonomy" id="1341157"/>
    <lineage>
        <taxon>Bacteria</taxon>
        <taxon>Bacillati</taxon>
        <taxon>Bacillota</taxon>
        <taxon>Clostridia</taxon>
        <taxon>Eubacteriales</taxon>
        <taxon>Oscillospiraceae</taxon>
        <taxon>Ruminococcus</taxon>
    </lineage>
</organism>
<protein>
    <recommendedName>
        <fullName evidence="2">Dockerin domain-containing protein</fullName>
    </recommendedName>
</protein>
<dbReference type="AlphaFoldDB" id="W7V0X9"/>
<dbReference type="Gene3D" id="1.10.1330.10">
    <property type="entry name" value="Dockerin domain"/>
    <property type="match status" value="1"/>
</dbReference>
<accession>W7V0X9</accession>
<dbReference type="SUPFAM" id="SSF54001">
    <property type="entry name" value="Cysteine proteinases"/>
    <property type="match status" value="1"/>
</dbReference>
<dbReference type="SUPFAM" id="SSF63446">
    <property type="entry name" value="Type I dockerin domain"/>
    <property type="match status" value="1"/>
</dbReference>
<keyword evidence="1" id="KW-0732">Signal</keyword>
<name>W7V0X9_RUMFL</name>
<sequence>MKTFAKIVAAALTACLAVCSASPVNAADTDTFYDILIPIEDTPFALSFNSDEEMFKYIRSQLILRNENIKAVMSNTSSSDLKKYSDTADEEIFKDTGDPTEGVYLRQCLVHEVTAVSNTENGVMIHLTTQYLTTVDQEQELNEAIFRLKHTHEFIAASSLDAYGRIKWAYDKVVSEMKLSQKPGHNSFGSAYSAMIRGEANEHGQTHLLIRLLSELGIHCDMRTSNEKSISDDEADCHYLVIAEINGKSYFLDPVWEYSLGGSGSRFFLKGYKDLDSENEGLKEYTHIHLHQYFGLPDDMVFATLNISPTAYDPSQEPVFTCGDVDGDGSINSVDASLVLSEYARRSSQTPIKTFSSEQEEAADIDGNSLIDSVDASAILSYYSYLSTLKDGETAKDIQEFRR</sequence>
<comment type="caution">
    <text evidence="3">The sequence shown here is derived from an EMBL/GenBank/DDBJ whole genome shotgun (WGS) entry which is preliminary data.</text>
</comment>
<evidence type="ECO:0000259" key="2">
    <source>
        <dbReference type="PROSITE" id="PS51766"/>
    </source>
</evidence>
<dbReference type="GO" id="GO:0000272">
    <property type="term" value="P:polysaccharide catabolic process"/>
    <property type="evidence" value="ECO:0007669"/>
    <property type="project" value="InterPro"/>
</dbReference>
<dbReference type="PROSITE" id="PS51766">
    <property type="entry name" value="DOCKERIN"/>
    <property type="match status" value="1"/>
</dbReference>
<dbReference type="InterPro" id="IPR038765">
    <property type="entry name" value="Papain-like_cys_pep_sf"/>
</dbReference>